<name>A0A009SKH2_ACIBA</name>
<gene>
    <name evidence="2" type="ORF">J529_3194</name>
</gene>
<protein>
    <submittedName>
        <fullName evidence="2">Plasmid pRiA4b ORF-3-like family protein</fullName>
    </submittedName>
</protein>
<dbReference type="InterPro" id="IPR012912">
    <property type="entry name" value="Plasmid_pRiA4b_Orf3-like"/>
</dbReference>
<dbReference type="AlphaFoldDB" id="A0A009SKH2"/>
<dbReference type="PANTHER" id="PTHR41878">
    <property type="entry name" value="LEXA REPRESSOR-RELATED"/>
    <property type="match status" value="1"/>
</dbReference>
<sequence length="175" mass="20392">MGTVKLKSSDEVFQLKISLLGSDPEIWRTIQISSAATLSRLHKAIQSAFDWEDSHLHEFTTIKHEKINKRQKLKEVLRVGKKIIYTYDFGDCWEHLITVESRQSPDLNKKYPCCIDGQNHAPFEDIGGIFGYLDILDALQDPKHPRYDDYMQIIEDEIGEIEFDPTYFNSHDIKF</sequence>
<evidence type="ECO:0000259" key="1">
    <source>
        <dbReference type="Pfam" id="PF07929"/>
    </source>
</evidence>
<dbReference type="EMBL" id="JEXJ01000071">
    <property type="protein sequence ID" value="EXC47282.1"/>
    <property type="molecule type" value="Genomic_DNA"/>
</dbReference>
<dbReference type="PANTHER" id="PTHR41878:SF1">
    <property type="entry name" value="TNPR PROTEIN"/>
    <property type="match status" value="1"/>
</dbReference>
<dbReference type="RefSeq" id="WP_000537572.1">
    <property type="nucleotide sequence ID" value="NZ_JEXJ01000071.1"/>
</dbReference>
<dbReference type="InterPro" id="IPR024047">
    <property type="entry name" value="MM3350-like_sf"/>
</dbReference>
<comment type="caution">
    <text evidence="2">The sequence shown here is derived from an EMBL/GenBank/DDBJ whole genome shotgun (WGS) entry which is preliminary data.</text>
</comment>
<evidence type="ECO:0000313" key="2">
    <source>
        <dbReference type="EMBL" id="EXC47282.1"/>
    </source>
</evidence>
<accession>A0A009SKH2</accession>
<organism evidence="2 3">
    <name type="scientific">Acinetobacter baumannii 99063</name>
    <dbReference type="NCBI Taxonomy" id="1310630"/>
    <lineage>
        <taxon>Bacteria</taxon>
        <taxon>Pseudomonadati</taxon>
        <taxon>Pseudomonadota</taxon>
        <taxon>Gammaproteobacteria</taxon>
        <taxon>Moraxellales</taxon>
        <taxon>Moraxellaceae</taxon>
        <taxon>Acinetobacter</taxon>
        <taxon>Acinetobacter calcoaceticus/baumannii complex</taxon>
    </lineage>
</organism>
<evidence type="ECO:0000313" key="3">
    <source>
        <dbReference type="Proteomes" id="UP000020735"/>
    </source>
</evidence>
<dbReference type="Pfam" id="PF07929">
    <property type="entry name" value="PRiA4_ORF3"/>
    <property type="match status" value="1"/>
</dbReference>
<dbReference type="Gene3D" id="3.10.290.30">
    <property type="entry name" value="MM3350-like"/>
    <property type="match status" value="1"/>
</dbReference>
<dbReference type="PATRIC" id="fig|1310630.3.peg.3116"/>
<feature type="domain" description="Plasmid pRiA4b Orf3-like" evidence="1">
    <location>
        <begin position="12"/>
        <end position="170"/>
    </location>
</feature>
<proteinExistence type="predicted"/>
<dbReference type="SUPFAM" id="SSF159941">
    <property type="entry name" value="MM3350-like"/>
    <property type="match status" value="1"/>
</dbReference>
<reference evidence="2 3" key="1">
    <citation type="submission" date="2014-02" db="EMBL/GenBank/DDBJ databases">
        <title>Comparative genomics and transcriptomics to identify genetic mechanisms underlying the emergence of carbapenem resistant Acinetobacter baumannii (CRAb).</title>
        <authorList>
            <person name="Harris A.D."/>
            <person name="Johnson K.J."/>
            <person name="George J."/>
            <person name="Shefchek K."/>
            <person name="Daugherty S.C."/>
            <person name="Parankush S."/>
            <person name="Sadzewicz L."/>
            <person name="Tallon L."/>
            <person name="Sengamalay N."/>
            <person name="Hazen T.H."/>
            <person name="Rasko D.A."/>
        </authorList>
    </citation>
    <scope>NUCLEOTIDE SEQUENCE [LARGE SCALE GENOMIC DNA]</scope>
    <source>
        <strain evidence="2 3">99063</strain>
    </source>
</reference>
<dbReference type="Proteomes" id="UP000020735">
    <property type="component" value="Unassembled WGS sequence"/>
</dbReference>